<keyword evidence="1" id="KW-0175">Coiled coil</keyword>
<organism evidence="2">
    <name type="scientific">Kuenenia stuttgartiensis</name>
    <dbReference type="NCBI Taxonomy" id="174633"/>
    <lineage>
        <taxon>Bacteria</taxon>
        <taxon>Pseudomonadati</taxon>
        <taxon>Planctomycetota</taxon>
        <taxon>Candidatus Brocadiia</taxon>
        <taxon>Candidatus Brocadiales</taxon>
        <taxon>Candidatus Brocadiaceae</taxon>
        <taxon>Candidatus Kuenenia</taxon>
    </lineage>
</organism>
<protein>
    <recommendedName>
        <fullName evidence="3">YfdX protein</fullName>
    </recommendedName>
</protein>
<evidence type="ECO:0000256" key="1">
    <source>
        <dbReference type="SAM" id="Coils"/>
    </source>
</evidence>
<dbReference type="InterPro" id="IPR021236">
    <property type="entry name" value="Uncharacterised_YfdX"/>
</dbReference>
<sequence>MNVIRKFFHDRKGTVISGVVALIALSLFMCATVIASEKALGGGEQRDQSSITFGSGKRYQTTVERYTEGALSAQDKHQASLLTSRIVNHLNNAAKSLIDQNHEAAKPEIKNAQRLTQVVRELLPVTTVTTSVKDVSGKVVYREVDKVQDDKIALYEGTIAMEIVEPIIDAKEKEAALKGLRLADVDVIYTSVLVDLSYIERKLNHTESLLDKGKPDEALVQLALAQTKGVKLVFHEVDNPLVEVQHALRLAERMVEEGKHEAAQDNLRLAQIQLGTYRALLEDEEAKKIVKQLEDDITKLTTKIEEKGAASKIRKFWERAVNLFSKETGQAHTEEKTEQTQERKK</sequence>
<accession>Q1Q417</accession>
<evidence type="ECO:0008006" key="3">
    <source>
        <dbReference type="Google" id="ProtNLM"/>
    </source>
</evidence>
<feature type="coiled-coil region" evidence="1">
    <location>
        <begin position="283"/>
        <end position="310"/>
    </location>
</feature>
<evidence type="ECO:0000313" key="2">
    <source>
        <dbReference type="EMBL" id="CAJ74756.1"/>
    </source>
</evidence>
<dbReference type="EMBL" id="CT573071">
    <property type="protein sequence ID" value="CAJ74756.1"/>
    <property type="molecule type" value="Genomic_DNA"/>
</dbReference>
<name>Q1Q417_KUEST</name>
<dbReference type="AlphaFoldDB" id="Q1Q417"/>
<reference evidence="2" key="2">
    <citation type="submission" date="2006-01" db="EMBL/GenBank/DDBJ databases">
        <authorList>
            <person name="Genoscope"/>
        </authorList>
    </citation>
    <scope>NUCLEOTIDE SEQUENCE</scope>
</reference>
<reference evidence="2" key="1">
    <citation type="journal article" date="2006" name="Nature">
        <title>Deciphering the evolution and metabolism of an anammox bacterium from a community genome.</title>
        <authorList>
            <person name="Strous M."/>
            <person name="Pelletier E."/>
            <person name="Mangenot S."/>
            <person name="Rattei T."/>
            <person name="Lehner A."/>
            <person name="Taylor M.W."/>
            <person name="Horn M."/>
            <person name="Daims H."/>
            <person name="Bartol-Mavel D."/>
            <person name="Wincker P."/>
            <person name="Barbe V."/>
            <person name="Fonknechten N."/>
            <person name="Vallenet D."/>
            <person name="Segurens B."/>
            <person name="Schenowitz-Truong C."/>
            <person name="Medigue C."/>
            <person name="Collingro A."/>
            <person name="Snel B."/>
            <person name="Dutilh B.E."/>
            <person name="OpDenCamp H.J.M."/>
            <person name="vanDerDrift C."/>
            <person name="Cirpus I."/>
            <person name="vanDePas-Schoonen K.T."/>
            <person name="Harhangi H.R."/>
            <person name="vanNiftrik L."/>
            <person name="Schmid M."/>
            <person name="Keltjens J."/>
            <person name="vanDeVossenberg J."/>
            <person name="Kartal B."/>
            <person name="Meier H."/>
            <person name="Frishman D."/>
            <person name="Huynen M.A."/>
            <person name="Mewes H."/>
            <person name="Weissenbach J."/>
            <person name="Jetten M.S.M."/>
            <person name="Wagner M."/>
            <person name="LePaslier D."/>
        </authorList>
    </citation>
    <scope>NUCLEOTIDE SEQUENCE</scope>
</reference>
<proteinExistence type="predicted"/>
<dbReference type="Pfam" id="PF10938">
    <property type="entry name" value="YfdX"/>
    <property type="match status" value="1"/>
</dbReference>
<dbReference type="RefSeq" id="WP_161970483.1">
    <property type="nucleotide sequence ID" value="NZ_OCTL01000067.1"/>
</dbReference>
<gene>
    <name evidence="2" type="ORF">kuste3993</name>
</gene>